<feature type="signal peptide" evidence="1">
    <location>
        <begin position="1"/>
        <end position="21"/>
    </location>
</feature>
<evidence type="ECO:0000256" key="1">
    <source>
        <dbReference type="SAM" id="SignalP"/>
    </source>
</evidence>
<accession>A0A8H6CEU6</accession>
<dbReference type="AlphaFoldDB" id="A0A8H6CEU6"/>
<comment type="caution">
    <text evidence="2">The sequence shown here is derived from an EMBL/GenBank/DDBJ whole genome shotgun (WGS) entry which is preliminary data.</text>
</comment>
<sequence length="184" mass="19947">MRASSVFLLAAPLVLSTSADAASINPPSNLLLTNPDTPNTFPNTSIPSNQTISEPTNTFPPSPYIYPIPNNPTTIITFSAYTSPISELSALECILSATEDVETALEASVRDRDPDRLVRQHYVRVDAEHASLIVATVDGRLKWVTWGQTLKALTRFLHRWEFVGVGFVVVEGGVRVAVGTLAGR</sequence>
<feature type="chain" id="PRO_5034851654" evidence="1">
    <location>
        <begin position="22"/>
        <end position="184"/>
    </location>
</feature>
<protein>
    <submittedName>
        <fullName evidence="2">Uncharacterized protein</fullName>
    </submittedName>
</protein>
<dbReference type="EMBL" id="JACCJB010000012">
    <property type="protein sequence ID" value="KAF6222268.1"/>
    <property type="molecule type" value="Genomic_DNA"/>
</dbReference>
<keyword evidence="3" id="KW-1185">Reference proteome</keyword>
<name>A0A8H6CEU6_9LECA</name>
<gene>
    <name evidence="2" type="ORF">HO133_001354</name>
</gene>
<dbReference type="RefSeq" id="XP_037151703.1">
    <property type="nucleotide sequence ID" value="XM_037292284.1"/>
</dbReference>
<keyword evidence="1" id="KW-0732">Signal</keyword>
<evidence type="ECO:0000313" key="2">
    <source>
        <dbReference type="EMBL" id="KAF6222268.1"/>
    </source>
</evidence>
<evidence type="ECO:0000313" key="3">
    <source>
        <dbReference type="Proteomes" id="UP000593566"/>
    </source>
</evidence>
<reference evidence="2 3" key="1">
    <citation type="journal article" date="2020" name="Genomics">
        <title>Complete, high-quality genomes from long-read metagenomic sequencing of two wolf lichen thalli reveals enigmatic genome architecture.</title>
        <authorList>
            <person name="McKenzie S.K."/>
            <person name="Walston R.F."/>
            <person name="Allen J.L."/>
        </authorList>
    </citation>
    <scope>NUCLEOTIDE SEQUENCE [LARGE SCALE GENOMIC DNA]</scope>
    <source>
        <strain evidence="2">WasteWater1</strain>
    </source>
</reference>
<organism evidence="2 3">
    <name type="scientific">Letharia lupina</name>
    <dbReference type="NCBI Taxonomy" id="560253"/>
    <lineage>
        <taxon>Eukaryota</taxon>
        <taxon>Fungi</taxon>
        <taxon>Dikarya</taxon>
        <taxon>Ascomycota</taxon>
        <taxon>Pezizomycotina</taxon>
        <taxon>Lecanoromycetes</taxon>
        <taxon>OSLEUM clade</taxon>
        <taxon>Lecanoromycetidae</taxon>
        <taxon>Lecanorales</taxon>
        <taxon>Lecanorineae</taxon>
        <taxon>Parmeliaceae</taxon>
        <taxon>Letharia</taxon>
    </lineage>
</organism>
<dbReference type="Proteomes" id="UP000593566">
    <property type="component" value="Unassembled WGS sequence"/>
</dbReference>
<dbReference type="GeneID" id="59329770"/>
<proteinExistence type="predicted"/>